<reference evidence="1" key="1">
    <citation type="journal article" date="2015" name="Nature">
        <title>Complex archaea that bridge the gap between prokaryotes and eukaryotes.</title>
        <authorList>
            <person name="Spang A."/>
            <person name="Saw J.H."/>
            <person name="Jorgensen S.L."/>
            <person name="Zaremba-Niedzwiedzka K."/>
            <person name="Martijn J."/>
            <person name="Lind A.E."/>
            <person name="van Eijk R."/>
            <person name="Schleper C."/>
            <person name="Guy L."/>
            <person name="Ettema T.J."/>
        </authorList>
    </citation>
    <scope>NUCLEOTIDE SEQUENCE</scope>
</reference>
<evidence type="ECO:0000313" key="1">
    <source>
        <dbReference type="EMBL" id="KKL90506.1"/>
    </source>
</evidence>
<dbReference type="EMBL" id="LAZR01019990">
    <property type="protein sequence ID" value="KKL90506.1"/>
    <property type="molecule type" value="Genomic_DNA"/>
</dbReference>
<proteinExistence type="predicted"/>
<name>A0A0F9GIZ7_9ZZZZ</name>
<protein>
    <submittedName>
        <fullName evidence="1">Uncharacterized protein</fullName>
    </submittedName>
</protein>
<gene>
    <name evidence="1" type="ORF">LCGC14_1904040</name>
</gene>
<sequence length="54" mass="6182">MTIYEYCTPSVRRIVVGSDTMHALLRKYLLYEKGIDLPNGAKIKVGSAEVEWHE</sequence>
<organism evidence="1">
    <name type="scientific">marine sediment metagenome</name>
    <dbReference type="NCBI Taxonomy" id="412755"/>
    <lineage>
        <taxon>unclassified sequences</taxon>
        <taxon>metagenomes</taxon>
        <taxon>ecological metagenomes</taxon>
    </lineage>
</organism>
<accession>A0A0F9GIZ7</accession>
<comment type="caution">
    <text evidence="1">The sequence shown here is derived from an EMBL/GenBank/DDBJ whole genome shotgun (WGS) entry which is preliminary data.</text>
</comment>
<dbReference type="AlphaFoldDB" id="A0A0F9GIZ7"/>